<evidence type="ECO:0000259" key="2">
    <source>
        <dbReference type="Pfam" id="PF13635"/>
    </source>
</evidence>
<dbReference type="InterPro" id="IPR025420">
    <property type="entry name" value="DUF4143"/>
</dbReference>
<dbReference type="InterPro" id="IPR027417">
    <property type="entry name" value="P-loop_NTPase"/>
</dbReference>
<comment type="caution">
    <text evidence="3">The sequence shown here is derived from an EMBL/GenBank/DDBJ whole genome shotgun (WGS) entry which is preliminary data.</text>
</comment>
<protein>
    <submittedName>
        <fullName evidence="3">ATP-binding protein</fullName>
    </submittedName>
</protein>
<name>A0A7V2ZLT5_9BACT</name>
<organism evidence="3">
    <name type="scientific">Ignavibacterium album</name>
    <dbReference type="NCBI Taxonomy" id="591197"/>
    <lineage>
        <taxon>Bacteria</taxon>
        <taxon>Pseudomonadati</taxon>
        <taxon>Ignavibacteriota</taxon>
        <taxon>Ignavibacteria</taxon>
        <taxon>Ignavibacteriales</taxon>
        <taxon>Ignavibacteriaceae</taxon>
        <taxon>Ignavibacterium</taxon>
    </lineage>
</organism>
<dbReference type="AlphaFoldDB" id="A0A7V2ZLT5"/>
<keyword evidence="3" id="KW-0067">ATP-binding</keyword>
<dbReference type="SUPFAM" id="SSF52540">
    <property type="entry name" value="P-loop containing nucleoside triphosphate hydrolases"/>
    <property type="match status" value="1"/>
</dbReference>
<dbReference type="Pfam" id="PF13173">
    <property type="entry name" value="AAA_14"/>
    <property type="match status" value="1"/>
</dbReference>
<feature type="domain" description="AAA" evidence="1">
    <location>
        <begin position="17"/>
        <end position="134"/>
    </location>
</feature>
<evidence type="ECO:0000259" key="1">
    <source>
        <dbReference type="Pfam" id="PF13173"/>
    </source>
</evidence>
<keyword evidence="3" id="KW-0547">Nucleotide-binding</keyword>
<accession>A0A7V2ZLT5</accession>
<dbReference type="Pfam" id="PF13635">
    <property type="entry name" value="DUF4143"/>
    <property type="match status" value="1"/>
</dbReference>
<gene>
    <name evidence="3" type="ORF">ENS31_12680</name>
</gene>
<sequence length="390" mass="46053">MQRDRYLSRSILSDLKNKMVFVGGARQVGKTTLARDIIAKKFDVSSYYNWDFTPDRKKIISNELPGESSLLIFDEIHKYKKWKTFIKGIFDTYKAKYKIIVTGSARLNIFRKGGDSLQGRYHYYTLHPFSLAEIENIHNEWIPFEEVNFGSSFNKSSFEKLQTFGGFPEPFLSQDIKVLRRWHNEKSERLFREDIRDVENIRDINSMMLLRDILPSRAASPLSINNLSEDLEVSHRAITNWLNILDAFYYTFRIYPFTSKKIRSIKKESKLYLIDWSEIENEGNRFENMIASHLLKFTQYLFESEGYKAELFYLRNVDKKEVDFLVTINNKPWFSVEAKLNDKTPSPNIIYFKERLKIPYNYQVIQDENIDIMKDGIRVISASKFLSGLI</sequence>
<dbReference type="GO" id="GO:0005524">
    <property type="term" value="F:ATP binding"/>
    <property type="evidence" value="ECO:0007669"/>
    <property type="project" value="UniProtKB-KW"/>
</dbReference>
<dbReference type="PANTHER" id="PTHR43566">
    <property type="entry name" value="CONSERVED PROTEIN"/>
    <property type="match status" value="1"/>
</dbReference>
<dbReference type="PANTHER" id="PTHR43566:SF1">
    <property type="entry name" value="AAA+ ATPASE DOMAIN-CONTAINING PROTEIN"/>
    <property type="match status" value="1"/>
</dbReference>
<evidence type="ECO:0000313" key="3">
    <source>
        <dbReference type="EMBL" id="HFI92364.1"/>
    </source>
</evidence>
<dbReference type="InterPro" id="IPR041682">
    <property type="entry name" value="AAA_14"/>
</dbReference>
<dbReference type="EMBL" id="DSUJ01000011">
    <property type="protein sequence ID" value="HFI92364.1"/>
    <property type="molecule type" value="Genomic_DNA"/>
</dbReference>
<proteinExistence type="predicted"/>
<reference evidence="3" key="1">
    <citation type="journal article" date="2020" name="mSystems">
        <title>Genome- and Community-Level Interaction Insights into Carbon Utilization and Element Cycling Functions of Hydrothermarchaeota in Hydrothermal Sediment.</title>
        <authorList>
            <person name="Zhou Z."/>
            <person name="Liu Y."/>
            <person name="Xu W."/>
            <person name="Pan J."/>
            <person name="Luo Z.H."/>
            <person name="Li M."/>
        </authorList>
    </citation>
    <scope>NUCLEOTIDE SEQUENCE [LARGE SCALE GENOMIC DNA]</scope>
    <source>
        <strain evidence="3">SpSt-479</strain>
    </source>
</reference>
<feature type="domain" description="DUF4143" evidence="2">
    <location>
        <begin position="193"/>
        <end position="340"/>
    </location>
</feature>